<protein>
    <recommendedName>
        <fullName evidence="3">Transposase</fullName>
    </recommendedName>
</protein>
<proteinExistence type="predicted"/>
<dbReference type="PANTHER" id="PTHR33803">
    <property type="entry name" value="IS1478 TRANSPOSASE"/>
    <property type="match status" value="1"/>
</dbReference>
<gene>
    <name evidence="1" type="ORF">H0A61_00422</name>
</gene>
<name>A0A8A0RJP6_9FIRM</name>
<dbReference type="KEGG" id="kme:H0A61_00422"/>
<evidence type="ECO:0000313" key="1">
    <source>
        <dbReference type="EMBL" id="QSQ08102.1"/>
    </source>
</evidence>
<sequence length="234" mass="26026">MPDHSTLSKLTKRFGEDTLEKLNTLILQKALEKKLIKAKKIRIDTTVVKSNIHHPTDASLLSDGVKVLTRLVKKVKDAGIAAKAEFQDRTRSVKKRILNIVRFTKNRTNEAKENVHKTVKELVKITIDVLCSASKVSSMAKNEIKEAHNKSKAILIQKLDDAISTVGRVIEQTNEVLKGNTSIPDRIVSIFDQGARPIKRGKSRADVEFGRKVTLSESEEGLIICSRVEKGNPG</sequence>
<evidence type="ECO:0008006" key="3">
    <source>
        <dbReference type="Google" id="ProtNLM"/>
    </source>
</evidence>
<dbReference type="PANTHER" id="PTHR33803:SF3">
    <property type="entry name" value="BLL1974 PROTEIN"/>
    <property type="match status" value="1"/>
</dbReference>
<dbReference type="Proteomes" id="UP000662904">
    <property type="component" value="Chromosome"/>
</dbReference>
<dbReference type="AlphaFoldDB" id="A0A8A0RJP6"/>
<evidence type="ECO:0000313" key="2">
    <source>
        <dbReference type="Proteomes" id="UP000662904"/>
    </source>
</evidence>
<dbReference type="EMBL" id="CP059066">
    <property type="protein sequence ID" value="QSQ08102.1"/>
    <property type="molecule type" value="Genomic_DNA"/>
</dbReference>
<dbReference type="RefSeq" id="WP_206708338.1">
    <property type="nucleotide sequence ID" value="NZ_CP059066.1"/>
</dbReference>
<organism evidence="1 2">
    <name type="scientific">Koleobacter methoxysyntrophicus</name>
    <dbReference type="NCBI Taxonomy" id="2751313"/>
    <lineage>
        <taxon>Bacteria</taxon>
        <taxon>Bacillati</taxon>
        <taxon>Bacillota</taxon>
        <taxon>Clostridia</taxon>
        <taxon>Koleobacterales</taxon>
        <taxon>Koleobacteraceae</taxon>
        <taxon>Koleobacter</taxon>
    </lineage>
</organism>
<accession>A0A8A0RJP6</accession>
<reference evidence="1" key="1">
    <citation type="submission" date="2020-07" db="EMBL/GenBank/DDBJ databases">
        <title>Koleobacter methoxysyntrophicus gen. nov., sp. nov., a novel anaerobic bacterium isolated from deep subsurface oil field and proposal of Koleobacterales ord. nov. in the phylum Firmicutes.</title>
        <authorList>
            <person name="Sakamoto S."/>
            <person name="Tamaki H."/>
        </authorList>
    </citation>
    <scope>NUCLEOTIDE SEQUENCE</scope>
    <source>
        <strain evidence="1">NRmbB1</strain>
    </source>
</reference>
<keyword evidence="2" id="KW-1185">Reference proteome</keyword>